<feature type="domain" description="CHASE" evidence="6">
    <location>
        <begin position="85"/>
        <end position="283"/>
    </location>
</feature>
<evidence type="ECO:0000313" key="8">
    <source>
        <dbReference type="Proteomes" id="UP000034531"/>
    </source>
</evidence>
<comment type="subcellular location">
    <subcellularLocation>
        <location evidence="1">Membrane</location>
    </subcellularLocation>
</comment>
<organism evidence="7 8">
    <name type="scientific">Candidatus Curtissbacteria bacterium GW2011_GWA1_40_16</name>
    <dbReference type="NCBI Taxonomy" id="1618405"/>
    <lineage>
        <taxon>Bacteria</taxon>
        <taxon>Candidatus Curtissiibacteriota</taxon>
    </lineage>
</organism>
<dbReference type="InterPro" id="IPR042240">
    <property type="entry name" value="CHASE_sf"/>
</dbReference>
<dbReference type="GO" id="GO:0003824">
    <property type="term" value="F:catalytic activity"/>
    <property type="evidence" value="ECO:0007669"/>
    <property type="project" value="UniProtKB-ARBA"/>
</dbReference>
<dbReference type="PROSITE" id="PS50839">
    <property type="entry name" value="CHASE"/>
    <property type="match status" value="1"/>
</dbReference>
<feature type="transmembrane region" description="Helical" evidence="5">
    <location>
        <begin position="331"/>
        <end position="353"/>
    </location>
</feature>
<keyword evidence="2 5" id="KW-0812">Transmembrane</keyword>
<proteinExistence type="predicted"/>
<name>A0A0G0TUD2_9BACT</name>
<evidence type="ECO:0000256" key="1">
    <source>
        <dbReference type="ARBA" id="ARBA00004370"/>
    </source>
</evidence>
<dbReference type="SMART" id="SM01079">
    <property type="entry name" value="CHASE"/>
    <property type="match status" value="1"/>
</dbReference>
<evidence type="ECO:0000259" key="6">
    <source>
        <dbReference type="PROSITE" id="PS50839"/>
    </source>
</evidence>
<gene>
    <name evidence="7" type="ORF">UT84_C0009G0017</name>
</gene>
<accession>A0A0G0TUD2</accession>
<evidence type="ECO:0000256" key="2">
    <source>
        <dbReference type="ARBA" id="ARBA00022692"/>
    </source>
</evidence>
<keyword evidence="3 5" id="KW-1133">Transmembrane helix</keyword>
<dbReference type="Proteomes" id="UP000034531">
    <property type="component" value="Unassembled WGS sequence"/>
</dbReference>
<dbReference type="InterPro" id="IPR006189">
    <property type="entry name" value="CHASE_dom"/>
</dbReference>
<feature type="transmembrane region" description="Helical" evidence="5">
    <location>
        <begin position="21"/>
        <end position="42"/>
    </location>
</feature>
<sequence>MLKLGLNMKLNCFKRFKISPCAFSYLFLFFGIGVSIFLWYLVKNRFEQENLAKFNQQAENITSLINTRMELYISSLYGVQGLFIASNDLTREEFVKYINVVDIFERYPGVSSFVFAKKVTQKERSDYEKKITLELNAKFATPAAFRIYPEATKDEYYPIIYIAPILSERSIAYGFDYTSEPIKKYALEQARDQNRAVATDKLILLSGEKPEFLVAVPVYKNGVPHETVAQRQKNFEGVILGGSRPEELFSKLFKDIKDENHVNFEIFDGSEQNNLSDARLIYNLDNGKYTHDPNYQPKYSIIKTSLITQRPWTIRFISLPNFITDDMTNRLPILVLLAGFDISLLIFIIMYLITQSKDRALKIAKDMVREYKSHDKLHSHTRVEPIEIKKPKPDATIIIK</sequence>
<keyword evidence="4 5" id="KW-0472">Membrane</keyword>
<evidence type="ECO:0000256" key="4">
    <source>
        <dbReference type="ARBA" id="ARBA00023136"/>
    </source>
</evidence>
<dbReference type="AlphaFoldDB" id="A0A0G0TUD2"/>
<dbReference type="Pfam" id="PF03924">
    <property type="entry name" value="CHASE"/>
    <property type="match status" value="1"/>
</dbReference>
<dbReference type="GO" id="GO:0016020">
    <property type="term" value="C:membrane"/>
    <property type="evidence" value="ECO:0007669"/>
    <property type="project" value="UniProtKB-SubCell"/>
</dbReference>
<comment type="caution">
    <text evidence="7">The sequence shown here is derived from an EMBL/GenBank/DDBJ whole genome shotgun (WGS) entry which is preliminary data.</text>
</comment>
<evidence type="ECO:0000256" key="5">
    <source>
        <dbReference type="SAM" id="Phobius"/>
    </source>
</evidence>
<evidence type="ECO:0000256" key="3">
    <source>
        <dbReference type="ARBA" id="ARBA00022989"/>
    </source>
</evidence>
<protein>
    <submittedName>
        <fullName evidence="7">CHASE domain protein</fullName>
    </submittedName>
</protein>
<dbReference type="EMBL" id="LBYI01000009">
    <property type="protein sequence ID" value="KKR50630.1"/>
    <property type="molecule type" value="Genomic_DNA"/>
</dbReference>
<reference evidence="7 8" key="1">
    <citation type="journal article" date="2015" name="Nature">
        <title>rRNA introns, odd ribosomes, and small enigmatic genomes across a large radiation of phyla.</title>
        <authorList>
            <person name="Brown C.T."/>
            <person name="Hug L.A."/>
            <person name="Thomas B.C."/>
            <person name="Sharon I."/>
            <person name="Castelle C.J."/>
            <person name="Singh A."/>
            <person name="Wilkins M.J."/>
            <person name="Williams K.H."/>
            <person name="Banfield J.F."/>
        </authorList>
    </citation>
    <scope>NUCLEOTIDE SEQUENCE [LARGE SCALE GENOMIC DNA]</scope>
</reference>
<evidence type="ECO:0000313" key="7">
    <source>
        <dbReference type="EMBL" id="KKR50630.1"/>
    </source>
</evidence>
<dbReference type="GO" id="GO:0007165">
    <property type="term" value="P:signal transduction"/>
    <property type="evidence" value="ECO:0007669"/>
    <property type="project" value="UniProtKB-ARBA"/>
</dbReference>
<dbReference type="Gene3D" id="3.30.450.350">
    <property type="entry name" value="CHASE domain"/>
    <property type="match status" value="1"/>
</dbReference>